<feature type="transmembrane region" description="Helical" evidence="5">
    <location>
        <begin position="355"/>
        <end position="376"/>
    </location>
</feature>
<feature type="transmembrane region" description="Helical" evidence="5">
    <location>
        <begin position="76"/>
        <end position="97"/>
    </location>
</feature>
<evidence type="ECO:0000256" key="6">
    <source>
        <dbReference type="SAM" id="SignalP"/>
    </source>
</evidence>
<accession>A0AAD4BZ31</accession>
<evidence type="ECO:0000313" key="9">
    <source>
        <dbReference type="Proteomes" id="UP001194468"/>
    </source>
</evidence>
<dbReference type="PROSITE" id="PS50850">
    <property type="entry name" value="MFS"/>
    <property type="match status" value="1"/>
</dbReference>
<evidence type="ECO:0000256" key="2">
    <source>
        <dbReference type="ARBA" id="ARBA00022692"/>
    </source>
</evidence>
<dbReference type="EMBL" id="WHUW01000007">
    <property type="protein sequence ID" value="KAF8443975.1"/>
    <property type="molecule type" value="Genomic_DNA"/>
</dbReference>
<dbReference type="GO" id="GO:0005886">
    <property type="term" value="C:plasma membrane"/>
    <property type="evidence" value="ECO:0007669"/>
    <property type="project" value="TreeGrafter"/>
</dbReference>
<feature type="transmembrane region" description="Helical" evidence="5">
    <location>
        <begin position="221"/>
        <end position="238"/>
    </location>
</feature>
<dbReference type="Gene3D" id="1.20.1250.20">
    <property type="entry name" value="MFS general substrate transporter like domains"/>
    <property type="match status" value="1"/>
</dbReference>
<feature type="transmembrane region" description="Helical" evidence="5">
    <location>
        <begin position="272"/>
        <end position="290"/>
    </location>
</feature>
<name>A0AAD4BZ31_BOLED</name>
<reference evidence="8" key="1">
    <citation type="submission" date="2019-10" db="EMBL/GenBank/DDBJ databases">
        <authorList>
            <consortium name="DOE Joint Genome Institute"/>
            <person name="Kuo A."/>
            <person name="Miyauchi S."/>
            <person name="Kiss E."/>
            <person name="Drula E."/>
            <person name="Kohler A."/>
            <person name="Sanchez-Garcia M."/>
            <person name="Andreopoulos B."/>
            <person name="Barry K.W."/>
            <person name="Bonito G."/>
            <person name="Buee M."/>
            <person name="Carver A."/>
            <person name="Chen C."/>
            <person name="Cichocki N."/>
            <person name="Clum A."/>
            <person name="Culley D."/>
            <person name="Crous P.W."/>
            <person name="Fauchery L."/>
            <person name="Girlanda M."/>
            <person name="Hayes R."/>
            <person name="Keri Z."/>
            <person name="LaButti K."/>
            <person name="Lipzen A."/>
            <person name="Lombard V."/>
            <person name="Magnuson J."/>
            <person name="Maillard F."/>
            <person name="Morin E."/>
            <person name="Murat C."/>
            <person name="Nolan M."/>
            <person name="Ohm R."/>
            <person name="Pangilinan J."/>
            <person name="Pereira M."/>
            <person name="Perotto S."/>
            <person name="Peter M."/>
            <person name="Riley R."/>
            <person name="Sitrit Y."/>
            <person name="Stielow B."/>
            <person name="Szollosi G."/>
            <person name="Zifcakova L."/>
            <person name="Stursova M."/>
            <person name="Spatafora J.W."/>
            <person name="Tedersoo L."/>
            <person name="Vaario L.-M."/>
            <person name="Yamada A."/>
            <person name="Yan M."/>
            <person name="Wang P."/>
            <person name="Xu J."/>
            <person name="Bruns T."/>
            <person name="Baldrian P."/>
            <person name="Vilgalys R."/>
            <person name="Henrissat B."/>
            <person name="Grigoriev I.V."/>
            <person name="Hibbett D."/>
            <person name="Nagy L.G."/>
            <person name="Martin F.M."/>
        </authorList>
    </citation>
    <scope>NUCLEOTIDE SEQUENCE</scope>
    <source>
        <strain evidence="8">BED1</strain>
    </source>
</reference>
<feature type="chain" id="PRO_5041944365" evidence="6">
    <location>
        <begin position="34"/>
        <end position="462"/>
    </location>
</feature>
<keyword evidence="3 5" id="KW-1133">Transmembrane helix</keyword>
<proteinExistence type="predicted"/>
<feature type="transmembrane region" description="Helical" evidence="5">
    <location>
        <begin position="50"/>
        <end position="69"/>
    </location>
</feature>
<feature type="transmembrane region" description="Helical" evidence="5">
    <location>
        <begin position="152"/>
        <end position="170"/>
    </location>
</feature>
<protein>
    <submittedName>
        <fullName evidence="8">Major facilitator superfamily domain-containing protein</fullName>
    </submittedName>
</protein>
<evidence type="ECO:0000256" key="4">
    <source>
        <dbReference type="ARBA" id="ARBA00023136"/>
    </source>
</evidence>
<evidence type="ECO:0000313" key="8">
    <source>
        <dbReference type="EMBL" id="KAF8443975.1"/>
    </source>
</evidence>
<dbReference type="InterPro" id="IPR020846">
    <property type="entry name" value="MFS_dom"/>
</dbReference>
<feature type="domain" description="Major facilitator superfamily (MFS) profile" evidence="7">
    <location>
        <begin position="12"/>
        <end position="462"/>
    </location>
</feature>
<feature type="transmembrane region" description="Helical" evidence="5">
    <location>
        <begin position="190"/>
        <end position="209"/>
    </location>
</feature>
<reference evidence="8" key="2">
    <citation type="journal article" date="2020" name="Nat. Commun.">
        <title>Large-scale genome sequencing of mycorrhizal fungi provides insights into the early evolution of symbiotic traits.</title>
        <authorList>
            <person name="Miyauchi S."/>
            <person name="Kiss E."/>
            <person name="Kuo A."/>
            <person name="Drula E."/>
            <person name="Kohler A."/>
            <person name="Sanchez-Garcia M."/>
            <person name="Morin E."/>
            <person name="Andreopoulos B."/>
            <person name="Barry K.W."/>
            <person name="Bonito G."/>
            <person name="Buee M."/>
            <person name="Carver A."/>
            <person name="Chen C."/>
            <person name="Cichocki N."/>
            <person name="Clum A."/>
            <person name="Culley D."/>
            <person name="Crous P.W."/>
            <person name="Fauchery L."/>
            <person name="Girlanda M."/>
            <person name="Hayes R.D."/>
            <person name="Keri Z."/>
            <person name="LaButti K."/>
            <person name="Lipzen A."/>
            <person name="Lombard V."/>
            <person name="Magnuson J."/>
            <person name="Maillard F."/>
            <person name="Murat C."/>
            <person name="Nolan M."/>
            <person name="Ohm R.A."/>
            <person name="Pangilinan J."/>
            <person name="Pereira M.F."/>
            <person name="Perotto S."/>
            <person name="Peter M."/>
            <person name="Pfister S."/>
            <person name="Riley R."/>
            <person name="Sitrit Y."/>
            <person name="Stielow J.B."/>
            <person name="Szollosi G."/>
            <person name="Zifcakova L."/>
            <person name="Stursova M."/>
            <person name="Spatafora J.W."/>
            <person name="Tedersoo L."/>
            <person name="Vaario L.M."/>
            <person name="Yamada A."/>
            <person name="Yan M."/>
            <person name="Wang P."/>
            <person name="Xu J."/>
            <person name="Bruns T."/>
            <person name="Baldrian P."/>
            <person name="Vilgalys R."/>
            <person name="Dunand C."/>
            <person name="Henrissat B."/>
            <person name="Grigoriev I.V."/>
            <person name="Hibbett D."/>
            <person name="Nagy L.G."/>
            <person name="Martin F.M."/>
        </authorList>
    </citation>
    <scope>NUCLEOTIDE SEQUENCE</scope>
    <source>
        <strain evidence="8">BED1</strain>
    </source>
</reference>
<evidence type="ECO:0000256" key="1">
    <source>
        <dbReference type="ARBA" id="ARBA00004141"/>
    </source>
</evidence>
<evidence type="ECO:0000256" key="5">
    <source>
        <dbReference type="SAM" id="Phobius"/>
    </source>
</evidence>
<keyword evidence="9" id="KW-1185">Reference proteome</keyword>
<dbReference type="Proteomes" id="UP001194468">
    <property type="component" value="Unassembled WGS sequence"/>
</dbReference>
<feature type="transmembrane region" description="Helical" evidence="5">
    <location>
        <begin position="117"/>
        <end position="140"/>
    </location>
</feature>
<gene>
    <name evidence="8" type="ORF">L210DRAFT_3611299</name>
</gene>
<dbReference type="PANTHER" id="PTHR23501:SF102">
    <property type="entry name" value="DRUG TRANSPORTER, PUTATIVE (AFU_ORTHOLOGUE AFUA_3G08530)-RELATED"/>
    <property type="match status" value="1"/>
</dbReference>
<dbReference type="InterPro" id="IPR011701">
    <property type="entry name" value="MFS"/>
</dbReference>
<evidence type="ECO:0000259" key="7">
    <source>
        <dbReference type="PROSITE" id="PS50850"/>
    </source>
</evidence>
<feature type="transmembrane region" description="Helical" evidence="5">
    <location>
        <begin position="302"/>
        <end position="318"/>
    </location>
</feature>
<keyword evidence="6" id="KW-0732">Signal</keyword>
<dbReference type="GO" id="GO:0022857">
    <property type="term" value="F:transmembrane transporter activity"/>
    <property type="evidence" value="ECO:0007669"/>
    <property type="project" value="InterPro"/>
</dbReference>
<dbReference type="InterPro" id="IPR036259">
    <property type="entry name" value="MFS_trans_sf"/>
</dbReference>
<comment type="subcellular location">
    <subcellularLocation>
        <location evidence="1">Membrane</location>
        <topology evidence="1">Multi-pass membrane protein</topology>
    </subcellularLocation>
</comment>
<organism evidence="8 9">
    <name type="scientific">Boletus edulis BED1</name>
    <dbReference type="NCBI Taxonomy" id="1328754"/>
    <lineage>
        <taxon>Eukaryota</taxon>
        <taxon>Fungi</taxon>
        <taxon>Dikarya</taxon>
        <taxon>Basidiomycota</taxon>
        <taxon>Agaricomycotina</taxon>
        <taxon>Agaricomycetes</taxon>
        <taxon>Agaricomycetidae</taxon>
        <taxon>Boletales</taxon>
        <taxon>Boletineae</taxon>
        <taxon>Boletaceae</taxon>
        <taxon>Boletoideae</taxon>
        <taxon>Boletus</taxon>
    </lineage>
</organism>
<dbReference type="PROSITE" id="PS51257">
    <property type="entry name" value="PROKAR_LIPOPROTEIN"/>
    <property type="match status" value="1"/>
</dbReference>
<feature type="signal peptide" evidence="6">
    <location>
        <begin position="1"/>
        <end position="33"/>
    </location>
</feature>
<comment type="caution">
    <text evidence="8">The sequence shown here is derived from an EMBL/GenBank/DDBJ whole genome shotgun (WGS) entry which is preliminary data.</text>
</comment>
<keyword evidence="4 5" id="KW-0472">Membrane</keyword>
<sequence>MSSKKGVKLWLIFASMCACLLLSALELSSVSTALPTIANALHSSQFTWVGAAYSLASTAFLPMSGGFAQTFGRRPAVLLTIGLFALGSGICGGANSMNMLIAGRTVQGLGGGGIQSLTAIILADLVTFTWCLAASIGPVVGGSLATQGQWGWLFYLNLPISLVASVLVVLLLDLPTPPGTYREKIMRMDWIGNFLVIASTTASTIGFTWGGTTAPWGSVNVVIPLVLGLIGLGAFIVYEATVAKYPLHDDSTDYFPIYFQACKGVSPTVSGIYSLSFASYGAAAIIIGMTIKATGRYRVQTWIGWIFAVIALGLMSTIPRNGPTRKIYCGLMVSATPVYPIQAPLPVAQSASALAFMWFLRSFASVWGIAIGGTVIQNQLAKKLPASFIESVPQGTALVYALIPELSKLPPQTLSEVQAAFADSLAAGAGLLVSLFMRGLPLHNTLDEDWVLKDEKVDPSLI</sequence>
<dbReference type="SUPFAM" id="SSF103473">
    <property type="entry name" value="MFS general substrate transporter"/>
    <property type="match status" value="1"/>
</dbReference>
<evidence type="ECO:0000256" key="3">
    <source>
        <dbReference type="ARBA" id="ARBA00022989"/>
    </source>
</evidence>
<keyword evidence="2 5" id="KW-0812">Transmembrane</keyword>
<dbReference type="Pfam" id="PF07690">
    <property type="entry name" value="MFS_1"/>
    <property type="match status" value="1"/>
</dbReference>
<dbReference type="PANTHER" id="PTHR23501">
    <property type="entry name" value="MAJOR FACILITATOR SUPERFAMILY"/>
    <property type="match status" value="1"/>
</dbReference>
<dbReference type="AlphaFoldDB" id="A0AAD4BZ31"/>